<dbReference type="PRINTS" id="PR00039">
    <property type="entry name" value="HTHLYSR"/>
</dbReference>
<dbReference type="GO" id="GO:0032993">
    <property type="term" value="C:protein-DNA complex"/>
    <property type="evidence" value="ECO:0007669"/>
    <property type="project" value="TreeGrafter"/>
</dbReference>
<dbReference type="SUPFAM" id="SSF46785">
    <property type="entry name" value="Winged helix' DNA-binding domain"/>
    <property type="match status" value="1"/>
</dbReference>
<dbReference type="CDD" id="cd08414">
    <property type="entry name" value="PBP2_LTTR_aromatics_like"/>
    <property type="match status" value="1"/>
</dbReference>
<comment type="caution">
    <text evidence="6">The sequence shown here is derived from an EMBL/GenBank/DDBJ whole genome shotgun (WGS) entry which is preliminary data.</text>
</comment>
<dbReference type="Pfam" id="PF03466">
    <property type="entry name" value="LysR_substrate"/>
    <property type="match status" value="1"/>
</dbReference>
<dbReference type="PROSITE" id="PS50931">
    <property type="entry name" value="HTH_LYSR"/>
    <property type="match status" value="1"/>
</dbReference>
<evidence type="ECO:0000256" key="4">
    <source>
        <dbReference type="ARBA" id="ARBA00023163"/>
    </source>
</evidence>
<dbReference type="SUPFAM" id="SSF53850">
    <property type="entry name" value="Periplasmic binding protein-like II"/>
    <property type="match status" value="1"/>
</dbReference>
<dbReference type="InterPro" id="IPR005119">
    <property type="entry name" value="LysR_subst-bd"/>
</dbReference>
<dbReference type="PANTHER" id="PTHR30346:SF0">
    <property type="entry name" value="HCA OPERON TRANSCRIPTIONAL ACTIVATOR HCAR"/>
    <property type="match status" value="1"/>
</dbReference>
<reference evidence="6" key="1">
    <citation type="journal article" date="2014" name="Int. J. Syst. Evol. Microbiol.">
        <title>Complete genome sequence of Corynebacterium casei LMG S-19264T (=DSM 44701T), isolated from a smear-ripened cheese.</title>
        <authorList>
            <consortium name="US DOE Joint Genome Institute (JGI-PGF)"/>
            <person name="Walter F."/>
            <person name="Albersmeier A."/>
            <person name="Kalinowski J."/>
            <person name="Ruckert C."/>
        </authorList>
    </citation>
    <scope>NUCLEOTIDE SEQUENCE</scope>
    <source>
        <strain evidence="6">JCM 13064</strain>
    </source>
</reference>
<dbReference type="RefSeq" id="WP_189164772.1">
    <property type="nucleotide sequence ID" value="NZ_BMNT01000023.1"/>
</dbReference>
<dbReference type="Gene3D" id="3.40.190.10">
    <property type="entry name" value="Periplasmic binding protein-like II"/>
    <property type="match status" value="2"/>
</dbReference>
<dbReference type="Gene3D" id="1.10.10.10">
    <property type="entry name" value="Winged helix-like DNA-binding domain superfamily/Winged helix DNA-binding domain"/>
    <property type="match status" value="1"/>
</dbReference>
<evidence type="ECO:0000259" key="5">
    <source>
        <dbReference type="PROSITE" id="PS50931"/>
    </source>
</evidence>
<protein>
    <submittedName>
        <fullName evidence="6">LysR family transcriptional regulator</fullName>
    </submittedName>
</protein>
<dbReference type="EMBL" id="BMNT01000023">
    <property type="protein sequence ID" value="GGK95632.1"/>
    <property type="molecule type" value="Genomic_DNA"/>
</dbReference>
<name>A0A917R967_9ACTN</name>
<comment type="similarity">
    <text evidence="1">Belongs to the LysR transcriptional regulatory family.</text>
</comment>
<dbReference type="InterPro" id="IPR036390">
    <property type="entry name" value="WH_DNA-bd_sf"/>
</dbReference>
<keyword evidence="2" id="KW-0805">Transcription regulation</keyword>
<keyword evidence="4" id="KW-0804">Transcription</keyword>
<evidence type="ECO:0000256" key="1">
    <source>
        <dbReference type="ARBA" id="ARBA00009437"/>
    </source>
</evidence>
<accession>A0A917R967</accession>
<gene>
    <name evidence="6" type="ORF">GCM10007964_42400</name>
</gene>
<evidence type="ECO:0000313" key="6">
    <source>
        <dbReference type="EMBL" id="GGK95632.1"/>
    </source>
</evidence>
<dbReference type="GO" id="GO:0003700">
    <property type="term" value="F:DNA-binding transcription factor activity"/>
    <property type="evidence" value="ECO:0007669"/>
    <property type="project" value="InterPro"/>
</dbReference>
<proteinExistence type="inferred from homology"/>
<dbReference type="FunFam" id="1.10.10.10:FF:000001">
    <property type="entry name" value="LysR family transcriptional regulator"/>
    <property type="match status" value="1"/>
</dbReference>
<keyword evidence="3" id="KW-0238">DNA-binding</keyword>
<sequence>MDLDLRKLRYFAEVAEQLHFGRAAERLHVSQPVLSRQISRLEREIGTPLLERSSRQVTLTAAGRQLLEETRTLLAASAAARERVRAAGQGTPVLTLGFMAGIPINPVICAFQAAHPGVTVELRRLDWYDQAELILDGSVDLAYVRPPLVERGLRLRPLYAEPRFAVLPAGHRLAGAPSLRIMDLAGDPVVMHRDAIPAWDAFCNTDPRPDGRHPIAGPVIRSMDEKLEHVAAGRAITFLPASAATHYARPDTVAVPVTDIPPHPVCLAWSAIRGSALIDRFAAIAARHVPDLPGGATAAVNASALED</sequence>
<dbReference type="InterPro" id="IPR036388">
    <property type="entry name" value="WH-like_DNA-bd_sf"/>
</dbReference>
<dbReference type="Proteomes" id="UP000645217">
    <property type="component" value="Unassembled WGS sequence"/>
</dbReference>
<evidence type="ECO:0000313" key="7">
    <source>
        <dbReference type="Proteomes" id="UP000645217"/>
    </source>
</evidence>
<dbReference type="PANTHER" id="PTHR30346">
    <property type="entry name" value="TRANSCRIPTIONAL DUAL REGULATOR HCAR-RELATED"/>
    <property type="match status" value="1"/>
</dbReference>
<dbReference type="AlphaFoldDB" id="A0A917R967"/>
<keyword evidence="7" id="KW-1185">Reference proteome</keyword>
<organism evidence="6 7">
    <name type="scientific">Sphaerisporangium melleum</name>
    <dbReference type="NCBI Taxonomy" id="321316"/>
    <lineage>
        <taxon>Bacteria</taxon>
        <taxon>Bacillati</taxon>
        <taxon>Actinomycetota</taxon>
        <taxon>Actinomycetes</taxon>
        <taxon>Streptosporangiales</taxon>
        <taxon>Streptosporangiaceae</taxon>
        <taxon>Sphaerisporangium</taxon>
    </lineage>
</organism>
<dbReference type="GO" id="GO:0003677">
    <property type="term" value="F:DNA binding"/>
    <property type="evidence" value="ECO:0007669"/>
    <property type="project" value="UniProtKB-KW"/>
</dbReference>
<dbReference type="InterPro" id="IPR000847">
    <property type="entry name" value="LysR_HTH_N"/>
</dbReference>
<reference evidence="6" key="2">
    <citation type="submission" date="2020-09" db="EMBL/GenBank/DDBJ databases">
        <authorList>
            <person name="Sun Q."/>
            <person name="Ohkuma M."/>
        </authorList>
    </citation>
    <scope>NUCLEOTIDE SEQUENCE</scope>
    <source>
        <strain evidence="6">JCM 13064</strain>
    </source>
</reference>
<evidence type="ECO:0000256" key="3">
    <source>
        <dbReference type="ARBA" id="ARBA00023125"/>
    </source>
</evidence>
<evidence type="ECO:0000256" key="2">
    <source>
        <dbReference type="ARBA" id="ARBA00023015"/>
    </source>
</evidence>
<dbReference type="Pfam" id="PF00126">
    <property type="entry name" value="HTH_1"/>
    <property type="match status" value="1"/>
</dbReference>
<feature type="domain" description="HTH lysR-type" evidence="5">
    <location>
        <begin position="3"/>
        <end position="60"/>
    </location>
</feature>